<protein>
    <submittedName>
        <fullName evidence="12">FAD-dependent oxidoreductase</fullName>
    </submittedName>
</protein>
<keyword evidence="7" id="KW-0560">Oxidoreductase</keyword>
<dbReference type="InterPro" id="IPR013785">
    <property type="entry name" value="Aldolase_TIM"/>
</dbReference>
<evidence type="ECO:0000259" key="10">
    <source>
        <dbReference type="Pfam" id="PF00724"/>
    </source>
</evidence>
<keyword evidence="8" id="KW-0408">Iron</keyword>
<evidence type="ECO:0000256" key="9">
    <source>
        <dbReference type="ARBA" id="ARBA00023014"/>
    </source>
</evidence>
<dbReference type="Proteomes" id="UP001327225">
    <property type="component" value="Chromosome"/>
</dbReference>
<keyword evidence="5" id="KW-0288">FMN</keyword>
<name>A0ABZ0ZM54_9ACTN</name>
<dbReference type="Pfam" id="PF07992">
    <property type="entry name" value="Pyr_redox_2"/>
    <property type="match status" value="1"/>
</dbReference>
<keyword evidence="6" id="KW-0479">Metal-binding</keyword>
<dbReference type="RefSeq" id="WP_322936790.1">
    <property type="nucleotide sequence ID" value="NZ_CP141059.1"/>
</dbReference>
<comment type="cofactor">
    <cofactor evidence="1">
        <name>FMN</name>
        <dbReference type="ChEBI" id="CHEBI:58210"/>
    </cofactor>
</comment>
<evidence type="ECO:0000256" key="3">
    <source>
        <dbReference type="ARBA" id="ARBA00011048"/>
    </source>
</evidence>
<dbReference type="SUPFAM" id="SSF51395">
    <property type="entry name" value="FMN-linked oxidoreductases"/>
    <property type="match status" value="1"/>
</dbReference>
<comment type="cofactor">
    <cofactor evidence="2">
        <name>[4Fe-4S] cluster</name>
        <dbReference type="ChEBI" id="CHEBI:49883"/>
    </cofactor>
</comment>
<evidence type="ECO:0000256" key="6">
    <source>
        <dbReference type="ARBA" id="ARBA00022723"/>
    </source>
</evidence>
<dbReference type="PANTHER" id="PTHR42917">
    <property type="entry name" value="2,4-DIENOYL-COA REDUCTASE"/>
    <property type="match status" value="1"/>
</dbReference>
<proteinExistence type="inferred from homology"/>
<dbReference type="Gene3D" id="3.20.20.70">
    <property type="entry name" value="Aldolase class I"/>
    <property type="match status" value="1"/>
</dbReference>
<evidence type="ECO:0000256" key="5">
    <source>
        <dbReference type="ARBA" id="ARBA00022643"/>
    </source>
</evidence>
<feature type="domain" description="FAD/NAD(P)-binding" evidence="11">
    <location>
        <begin position="379"/>
        <end position="616"/>
    </location>
</feature>
<evidence type="ECO:0000259" key="11">
    <source>
        <dbReference type="Pfam" id="PF07992"/>
    </source>
</evidence>
<sequence>MSSEFPHLFSPITVGRHVLPNRLVATAAGTSIVHRGVSLEEDHAHYARIARGGVGLIVTGAMMADPGGTARARYLVESYNEDALPSLAKRADAVHAEGVKIFGQLCHLGRELLGSEPVTWPVGPSSVLSPRDVFVPRELETDDIARIVKSFAKSARNLEITGYDGVELHGAHGYLIAQFMSRSANRRTDAYGGDLRNRFRFLKELIAAIRESCSDDFTLGVRMSAEEEIPDGIDTDEACRFAELLAETGAVDYVSVTHGVRGAYVKDGTHPDKVAAPSAAKVKTASGLTTLVAQRIRDPHTAEDVLRAGNADLVGMARGLLADPDLPRKALAGRVAEIRTCLGINQDCRSFDEHLHCAVNAEIGRSSEVFTTAEHPGTVYVVGGGPAGLEAARVAAQRGHSVVLFERDRVLGGQLNAAASAPHRGTLIDAVDYLSRELKRLRVDVNLGAEIHLDDLVEVAGEADSIIVATGSSPILAPADFKSAVTVESVLDRSTPIAEGSNAVVFDEGEGFWPAFNAVEKLALAGAHVSFVTAAAGIGVRIPHESLGPLLRRLDAAGVDLYPGYRVQGHNDEHVRIVATVGGRTSELPADVVVWNAGRRSVDELYRVGRHQVDTEMYVVGDAVSPRRLGHAILEGYRAGAVV</sequence>
<evidence type="ECO:0000256" key="4">
    <source>
        <dbReference type="ARBA" id="ARBA00022630"/>
    </source>
</evidence>
<dbReference type="Pfam" id="PF00724">
    <property type="entry name" value="Oxidored_FMN"/>
    <property type="match status" value="1"/>
</dbReference>
<keyword evidence="9" id="KW-0411">Iron-sulfur</keyword>
<keyword evidence="13" id="KW-1185">Reference proteome</keyword>
<evidence type="ECO:0000256" key="1">
    <source>
        <dbReference type="ARBA" id="ARBA00001917"/>
    </source>
</evidence>
<evidence type="ECO:0000256" key="2">
    <source>
        <dbReference type="ARBA" id="ARBA00001966"/>
    </source>
</evidence>
<evidence type="ECO:0000256" key="7">
    <source>
        <dbReference type="ARBA" id="ARBA00023002"/>
    </source>
</evidence>
<dbReference type="InterPro" id="IPR001155">
    <property type="entry name" value="OxRdtase_FMN_N"/>
</dbReference>
<dbReference type="PRINTS" id="PR00368">
    <property type="entry name" value="FADPNR"/>
</dbReference>
<dbReference type="Gene3D" id="3.50.50.60">
    <property type="entry name" value="FAD/NAD(P)-binding domain"/>
    <property type="match status" value="1"/>
</dbReference>
<dbReference type="EMBL" id="CP141059">
    <property type="protein sequence ID" value="WQQ25390.1"/>
    <property type="molecule type" value="Genomic_DNA"/>
</dbReference>
<reference evidence="13" key="1">
    <citation type="submission" date="2023-12" db="EMBL/GenBank/DDBJ databases">
        <title>Novel species in genus Nocardioides.</title>
        <authorList>
            <person name="Zhou H."/>
        </authorList>
    </citation>
    <scope>NUCLEOTIDE SEQUENCE [LARGE SCALE GENOMIC DNA]</scope>
    <source>
        <strain evidence="13">HM61</strain>
    </source>
</reference>
<accession>A0ABZ0ZM54</accession>
<dbReference type="Gene3D" id="3.40.50.720">
    <property type="entry name" value="NAD(P)-binding Rossmann-like Domain"/>
    <property type="match status" value="1"/>
</dbReference>
<dbReference type="InterPro" id="IPR023753">
    <property type="entry name" value="FAD/NAD-binding_dom"/>
</dbReference>
<evidence type="ECO:0000256" key="8">
    <source>
        <dbReference type="ARBA" id="ARBA00023004"/>
    </source>
</evidence>
<gene>
    <name evidence="12" type="ORF">SHK19_15640</name>
</gene>
<dbReference type="InterPro" id="IPR036188">
    <property type="entry name" value="FAD/NAD-bd_sf"/>
</dbReference>
<comment type="similarity">
    <text evidence="3">In the N-terminal section; belongs to the NADH:flavin oxidoreductase/NADH oxidase family.</text>
</comment>
<dbReference type="SUPFAM" id="SSF51905">
    <property type="entry name" value="FAD/NAD(P)-binding domain"/>
    <property type="match status" value="1"/>
</dbReference>
<evidence type="ECO:0000313" key="12">
    <source>
        <dbReference type="EMBL" id="WQQ25390.1"/>
    </source>
</evidence>
<feature type="domain" description="NADH:flavin oxidoreductase/NADH oxidase N-terminal" evidence="10">
    <location>
        <begin position="8"/>
        <end position="334"/>
    </location>
</feature>
<evidence type="ECO:0000313" key="13">
    <source>
        <dbReference type="Proteomes" id="UP001327225"/>
    </source>
</evidence>
<organism evidence="12 13">
    <name type="scientific">Nocardioides bizhenqiangii</name>
    <dbReference type="NCBI Taxonomy" id="3095076"/>
    <lineage>
        <taxon>Bacteria</taxon>
        <taxon>Bacillati</taxon>
        <taxon>Actinomycetota</taxon>
        <taxon>Actinomycetes</taxon>
        <taxon>Propionibacteriales</taxon>
        <taxon>Nocardioidaceae</taxon>
        <taxon>Nocardioides</taxon>
    </lineage>
</organism>
<dbReference type="InterPro" id="IPR051793">
    <property type="entry name" value="NADH:flavin_oxidoreductase"/>
</dbReference>
<keyword evidence="4" id="KW-0285">Flavoprotein</keyword>
<dbReference type="PANTHER" id="PTHR42917:SF2">
    <property type="entry name" value="2,4-DIENOYL-COA REDUCTASE [(2E)-ENOYL-COA-PRODUCING]"/>
    <property type="match status" value="1"/>
</dbReference>